<dbReference type="OrthoDB" id="277063at2"/>
<dbReference type="InterPro" id="IPR038056">
    <property type="entry name" value="YjbR-like_sf"/>
</dbReference>
<reference evidence="2" key="1">
    <citation type="submission" date="2016-04" db="EMBL/GenBank/DDBJ databases">
        <authorList>
            <person name="Chen L."/>
            <person name="Zhuang W."/>
            <person name="Wang G."/>
        </authorList>
    </citation>
    <scope>NUCLEOTIDE SEQUENCE [LARGE SCALE GENOMIC DNA]</scope>
    <source>
        <strain evidence="2">208</strain>
    </source>
</reference>
<evidence type="ECO:0000313" key="2">
    <source>
        <dbReference type="Proteomes" id="UP000192276"/>
    </source>
</evidence>
<dbReference type="Gene3D" id="3.90.1150.30">
    <property type="match status" value="1"/>
</dbReference>
<sequence>MVAINTFKQLALSFPGTEEQPHFEKSSYRVKKKIFATHAPDSHIICVKLSEIDQSVFCAFDKTIIYPVDNKWGKQGWTLVDLKKVKKAMLVDLLTTAYNGVAVDKATRQQGIKAKRS</sequence>
<protein>
    <recommendedName>
        <fullName evidence="3">MmcQ-like protein</fullName>
    </recommendedName>
</protein>
<name>A0A1V9FDG9_9BACT</name>
<dbReference type="SUPFAM" id="SSF142906">
    <property type="entry name" value="YjbR-like"/>
    <property type="match status" value="1"/>
</dbReference>
<dbReference type="InterPro" id="IPR058532">
    <property type="entry name" value="YjbR/MT2646/Rv2570-like"/>
</dbReference>
<dbReference type="STRING" id="550983.A4R26_25890"/>
<dbReference type="AlphaFoldDB" id="A0A1V9FDG9"/>
<dbReference type="RefSeq" id="WP_081168950.1">
    <property type="nucleotide sequence ID" value="NZ_LWBP01000200.1"/>
</dbReference>
<accession>A0A1V9FDG9</accession>
<dbReference type="Proteomes" id="UP000192276">
    <property type="component" value="Unassembled WGS sequence"/>
</dbReference>
<gene>
    <name evidence="1" type="ORF">A4R26_25890</name>
</gene>
<dbReference type="Pfam" id="PF04237">
    <property type="entry name" value="YjbR"/>
    <property type="match status" value="1"/>
</dbReference>
<keyword evidence="2" id="KW-1185">Reference proteome</keyword>
<comment type="caution">
    <text evidence="1">The sequence shown here is derived from an EMBL/GenBank/DDBJ whole genome shotgun (WGS) entry which is preliminary data.</text>
</comment>
<evidence type="ECO:0000313" key="1">
    <source>
        <dbReference type="EMBL" id="OQP56331.1"/>
    </source>
</evidence>
<evidence type="ECO:0008006" key="3">
    <source>
        <dbReference type="Google" id="ProtNLM"/>
    </source>
</evidence>
<proteinExistence type="predicted"/>
<dbReference type="EMBL" id="LWBP01000200">
    <property type="protein sequence ID" value="OQP56331.1"/>
    <property type="molecule type" value="Genomic_DNA"/>
</dbReference>
<organism evidence="1 2">
    <name type="scientific">Niastella populi</name>
    <dbReference type="NCBI Taxonomy" id="550983"/>
    <lineage>
        <taxon>Bacteria</taxon>
        <taxon>Pseudomonadati</taxon>
        <taxon>Bacteroidota</taxon>
        <taxon>Chitinophagia</taxon>
        <taxon>Chitinophagales</taxon>
        <taxon>Chitinophagaceae</taxon>
        <taxon>Niastella</taxon>
    </lineage>
</organism>